<protein>
    <recommendedName>
        <fullName evidence="3">NADPH-dependent FMN reductase-like domain-containing protein</fullName>
    </recommendedName>
</protein>
<dbReference type="PANTHER" id="PTHR43278">
    <property type="entry name" value="NAD(P)H-DEPENDENT FMN-CONTAINING OXIDOREDUCTASE YWQN-RELATED"/>
    <property type="match status" value="1"/>
</dbReference>
<feature type="domain" description="NADPH-dependent FMN reductase-like" evidence="3">
    <location>
        <begin position="1"/>
        <end position="131"/>
    </location>
</feature>
<evidence type="ECO:0000313" key="4">
    <source>
        <dbReference type="EMBL" id="BAT71106.1"/>
    </source>
</evidence>
<proteinExistence type="predicted"/>
<dbReference type="InterPro" id="IPR029039">
    <property type="entry name" value="Flavoprotein-like_sf"/>
</dbReference>
<dbReference type="PANTHER" id="PTHR43278:SF2">
    <property type="entry name" value="IRON-SULFUR FLAVOPROTEIN"/>
    <property type="match status" value="1"/>
</dbReference>
<dbReference type="SUPFAM" id="SSF52218">
    <property type="entry name" value="Flavoproteins"/>
    <property type="match status" value="1"/>
</dbReference>
<dbReference type="InterPro" id="IPR005025">
    <property type="entry name" value="FMN_Rdtase-like_dom"/>
</dbReference>
<dbReference type="Gene3D" id="3.40.50.360">
    <property type="match status" value="1"/>
</dbReference>
<dbReference type="InterPro" id="IPR051796">
    <property type="entry name" value="ISF_SsuE-like"/>
</dbReference>
<name>A0A0S3QRZ6_THET7</name>
<sequence length="276" mass="31434">MKILGMVASFRKYGNSEIAVKEALLGAEEAGAETKLLRLTDYNIKPCTGCMRCVFKKKQCPLQDDVETIHKEMAVADAFILGVPDYILQSAGILKMLLDRSMNFMFNEPRPLLNKPAAAIIPYGVENWQGLTKAQASIFLLSLGYRIIDQFFVRCQGPGEILTNEEAIKRCHEIGRKIALGETAYLGDEGICPICHNDMIEIVGLQVRCPICNIYGHIIIEDGKLRVKFKDPYNHRWTPENMKRHFEEEVYPSKDRYIKLRPFIKEKLSRYRGGNS</sequence>
<evidence type="ECO:0000259" key="3">
    <source>
        <dbReference type="Pfam" id="PF03358"/>
    </source>
</evidence>
<dbReference type="Pfam" id="PF03358">
    <property type="entry name" value="FMN_red"/>
    <property type="match status" value="1"/>
</dbReference>
<dbReference type="KEGG" id="ttk:TST_0298"/>
<evidence type="ECO:0000256" key="1">
    <source>
        <dbReference type="ARBA" id="ARBA00022630"/>
    </source>
</evidence>
<organism evidence="4 5">
    <name type="scientific">Thermosulfidibacter takaii (strain DSM 17441 / JCM 13301 / NBRC 103674 / ABI70S6)</name>
    <dbReference type="NCBI Taxonomy" id="1298851"/>
    <lineage>
        <taxon>Bacteria</taxon>
        <taxon>Pseudomonadati</taxon>
        <taxon>Thermosulfidibacterota</taxon>
        <taxon>Thermosulfidibacteria</taxon>
        <taxon>Thermosulfidibacterales</taxon>
        <taxon>Thermosulfidibacteraceae</taxon>
    </lineage>
</organism>
<keyword evidence="1" id="KW-0285">Flavoprotein</keyword>
<evidence type="ECO:0000313" key="5">
    <source>
        <dbReference type="Proteomes" id="UP000063234"/>
    </source>
</evidence>
<dbReference type="AlphaFoldDB" id="A0A0S3QRZ6"/>
<dbReference type="GO" id="GO:0016491">
    <property type="term" value="F:oxidoreductase activity"/>
    <property type="evidence" value="ECO:0007669"/>
    <property type="project" value="InterPro"/>
</dbReference>
<dbReference type="STRING" id="1298851.TST_0298"/>
<keyword evidence="5" id="KW-1185">Reference proteome</keyword>
<accession>A0A0S3QRZ6</accession>
<dbReference type="EMBL" id="AP013035">
    <property type="protein sequence ID" value="BAT71106.1"/>
    <property type="molecule type" value="Genomic_DNA"/>
</dbReference>
<dbReference type="Proteomes" id="UP000063234">
    <property type="component" value="Chromosome"/>
</dbReference>
<gene>
    <name evidence="4" type="ORF">TST_0298</name>
</gene>
<dbReference type="OrthoDB" id="1767356at2"/>
<evidence type="ECO:0000256" key="2">
    <source>
        <dbReference type="ARBA" id="ARBA00022643"/>
    </source>
</evidence>
<keyword evidence="2" id="KW-0288">FMN</keyword>
<reference evidence="5" key="1">
    <citation type="journal article" date="2018" name="Science">
        <title>A primordial and reversible TCA cycle in a facultatively chemolithoautotrophic thermophile.</title>
        <authorList>
            <person name="Nunoura T."/>
            <person name="Chikaraishi Y."/>
            <person name="Izaki R."/>
            <person name="Suwa T."/>
            <person name="Sato T."/>
            <person name="Harada T."/>
            <person name="Mori K."/>
            <person name="Kato Y."/>
            <person name="Miyazaki M."/>
            <person name="Shimamura S."/>
            <person name="Yanagawa K."/>
            <person name="Shuto A."/>
            <person name="Ohkouchi N."/>
            <person name="Fujita N."/>
            <person name="Takaki Y."/>
            <person name="Atomi H."/>
            <person name="Takai K."/>
        </authorList>
    </citation>
    <scope>NUCLEOTIDE SEQUENCE [LARGE SCALE GENOMIC DNA]</scope>
    <source>
        <strain evidence="5">DSM 17441 / JCM 13301 / NBRC 103674 / ABI70S6</strain>
    </source>
</reference>
<dbReference type="RefSeq" id="WP_068549005.1">
    <property type="nucleotide sequence ID" value="NZ_AP013035.1"/>
</dbReference>